<gene>
    <name evidence="2" type="ORF">CUESP1_0342</name>
</gene>
<dbReference type="OrthoDB" id="9805989at2"/>
<dbReference type="EMBL" id="LT669839">
    <property type="protein sequence ID" value="SHD75733.1"/>
    <property type="molecule type" value="Genomic_DNA"/>
</dbReference>
<dbReference type="Proteomes" id="UP000245423">
    <property type="component" value="Chromosome 1"/>
</dbReference>
<feature type="transmembrane region" description="Helical" evidence="1">
    <location>
        <begin position="257"/>
        <end position="276"/>
    </location>
</feature>
<feature type="transmembrane region" description="Helical" evidence="1">
    <location>
        <begin position="116"/>
        <end position="141"/>
    </location>
</feature>
<keyword evidence="3" id="KW-1185">Reference proteome</keyword>
<feature type="transmembrane region" description="Helical" evidence="1">
    <location>
        <begin position="36"/>
        <end position="58"/>
    </location>
</feature>
<feature type="transmembrane region" description="Helical" evidence="1">
    <location>
        <begin position="333"/>
        <end position="354"/>
    </location>
</feature>
<accession>A0A1M4PJV2</accession>
<dbReference type="AlphaFoldDB" id="A0A1M4PJV2"/>
<feature type="transmembrane region" description="Helical" evidence="1">
    <location>
        <begin position="79"/>
        <end position="96"/>
    </location>
</feature>
<keyword evidence="1" id="KW-1133">Transmembrane helix</keyword>
<dbReference type="InterPro" id="IPR011435">
    <property type="entry name" value="UmpAB"/>
</dbReference>
<feature type="transmembrane region" description="Helical" evidence="1">
    <location>
        <begin position="459"/>
        <end position="481"/>
    </location>
</feature>
<feature type="transmembrane region" description="Helical" evidence="1">
    <location>
        <begin position="370"/>
        <end position="391"/>
    </location>
</feature>
<feature type="transmembrane region" description="Helical" evidence="1">
    <location>
        <begin position="148"/>
        <end position="164"/>
    </location>
</feature>
<evidence type="ECO:0000313" key="2">
    <source>
        <dbReference type="EMBL" id="SHD75733.1"/>
    </source>
</evidence>
<dbReference type="RefSeq" id="WP_025640315.1">
    <property type="nucleotide sequence ID" value="NZ_LT669839.1"/>
</dbReference>
<feature type="transmembrane region" description="Helical" evidence="1">
    <location>
        <begin position="207"/>
        <end position="229"/>
    </location>
</feature>
<feature type="transmembrane region" description="Helical" evidence="1">
    <location>
        <begin position="427"/>
        <end position="447"/>
    </location>
</feature>
<feature type="transmembrane region" description="Helical" evidence="1">
    <location>
        <begin position="12"/>
        <end position="30"/>
    </location>
</feature>
<organism evidence="2 3">
    <name type="scientific">[Clostridium] ultunense Esp</name>
    <dbReference type="NCBI Taxonomy" id="1288971"/>
    <lineage>
        <taxon>Bacteria</taxon>
        <taxon>Bacillati</taxon>
        <taxon>Bacillota</taxon>
        <taxon>Tissierellia</taxon>
        <taxon>Tissierellales</taxon>
        <taxon>Tepidimicrobiaceae</taxon>
        <taxon>Schnuerera</taxon>
    </lineage>
</organism>
<keyword evidence="1" id="KW-0812">Transmembrane</keyword>
<evidence type="ECO:0000313" key="3">
    <source>
        <dbReference type="Proteomes" id="UP000245423"/>
    </source>
</evidence>
<name>A0A1M4PJV2_9FIRM</name>
<feature type="transmembrane region" description="Helical" evidence="1">
    <location>
        <begin position="176"/>
        <end position="195"/>
    </location>
</feature>
<sequence length="497" mass="53356">MNILFNKFKEVSFSVLPITLLVIVLSFTLVPLEMEMFIRFIIGAILVIIGLGIFLFGAEIGISPIGNLMGETIAKTNKSYIVGIMGFVLGFFITVAEPDLQILASQVNSATGGIIPSYLILIVVSIGVGIMVSIGLLRILYEKPLNKLFTIVYSIILILGFWVSEEFLAISVDASGATTGAMTTPFILALGLGVSQLKGGTTSEEDSFGLVGIASTGPILAIMLLNIAIGQNNIQGQAEAFIPNIGILSPYISQFPILMKESLLTLLPLFILFIIFNKSKFKLTKRKKNRIYKGLLYTYIGLTLFLVGVNAGFMEVGRVMGNGIANLESNWLLPAIGFLLGMVVVLAEPAVYVLTEQVEEVTAGHIKKKIILGTLSIGIAFAVTMSMFRIMIPSLKLWHFLLPGFAIAIFLSYRVPPIFVGIAYDSGGVASGPMTATFILAFAQGAANAMPTANVLIDGFGVIAMVAMTPLVAIQILGLLFKIKAKRGGININESNR</sequence>
<reference evidence="2 3" key="1">
    <citation type="submission" date="2016-11" db="EMBL/GenBank/DDBJ databases">
        <authorList>
            <person name="Manzoor S."/>
        </authorList>
    </citation>
    <scope>NUCLEOTIDE SEQUENCE [LARGE SCALE GENOMIC DNA]</scope>
    <source>
        <strain evidence="2">Clostridium ultunense strain Esp</strain>
    </source>
</reference>
<evidence type="ECO:0000256" key="1">
    <source>
        <dbReference type="SAM" id="Phobius"/>
    </source>
</evidence>
<protein>
    <recommendedName>
        <fullName evidence="4">DUF1538 domain-containing protein</fullName>
    </recommendedName>
</protein>
<keyword evidence="1" id="KW-0472">Membrane</keyword>
<feature type="transmembrane region" description="Helical" evidence="1">
    <location>
        <begin position="397"/>
        <end position="415"/>
    </location>
</feature>
<proteinExistence type="predicted"/>
<evidence type="ECO:0008006" key="4">
    <source>
        <dbReference type="Google" id="ProtNLM"/>
    </source>
</evidence>
<feature type="transmembrane region" description="Helical" evidence="1">
    <location>
        <begin position="296"/>
        <end position="313"/>
    </location>
</feature>
<dbReference type="Pfam" id="PF07556">
    <property type="entry name" value="DUF1538"/>
    <property type="match status" value="2"/>
</dbReference>